<reference evidence="3" key="1">
    <citation type="submission" date="2018-05" db="EMBL/GenBank/DDBJ databases">
        <authorList>
            <person name="Lu D."/>
        </authorList>
    </citation>
    <scope>NUCLEOTIDE SEQUENCE [LARGE SCALE GENOMIC DNA]</scope>
    <source>
        <strain evidence="3">F01</strain>
    </source>
</reference>
<feature type="region of interest" description="Disordered" evidence="1">
    <location>
        <begin position="298"/>
        <end position="367"/>
    </location>
</feature>
<dbReference type="InterPro" id="IPR013783">
    <property type="entry name" value="Ig-like_fold"/>
</dbReference>
<dbReference type="OrthoDB" id="6369989at2"/>
<protein>
    <recommendedName>
        <fullName evidence="4">Fibronectin type-III domain-containing protein</fullName>
    </recommendedName>
</protein>
<accession>A0A2V3ZID9</accession>
<reference evidence="2 3" key="2">
    <citation type="submission" date="2018-06" db="EMBL/GenBank/DDBJ databases">
        <title>Marinobactersediminissp. nov, a moderately halophilic bacterium isolated from marine solar saltern.</title>
        <authorList>
            <person name="Zhang Y."/>
        </authorList>
    </citation>
    <scope>NUCLEOTIDE SEQUENCE [LARGE SCALE GENOMIC DNA]</scope>
    <source>
        <strain evidence="2 3">F01</strain>
    </source>
</reference>
<dbReference type="InterPro" id="IPR003961">
    <property type="entry name" value="FN3_dom"/>
</dbReference>
<dbReference type="EMBL" id="QFWX01000006">
    <property type="protein sequence ID" value="PXX89860.1"/>
    <property type="molecule type" value="Genomic_DNA"/>
</dbReference>
<evidence type="ECO:0000313" key="2">
    <source>
        <dbReference type="EMBL" id="PXX89860.1"/>
    </source>
</evidence>
<organism evidence="2 3">
    <name type="scientific">Marinobacter vulgaris</name>
    <dbReference type="NCBI Taxonomy" id="1928331"/>
    <lineage>
        <taxon>Bacteria</taxon>
        <taxon>Pseudomonadati</taxon>
        <taxon>Pseudomonadota</taxon>
        <taxon>Gammaproteobacteria</taxon>
        <taxon>Pseudomonadales</taxon>
        <taxon>Marinobacteraceae</taxon>
        <taxon>Marinobacter</taxon>
    </lineage>
</organism>
<dbReference type="Proteomes" id="UP000253987">
    <property type="component" value="Unassembled WGS sequence"/>
</dbReference>
<name>A0A2V3ZID9_9GAMM</name>
<proteinExistence type="predicted"/>
<evidence type="ECO:0000256" key="1">
    <source>
        <dbReference type="SAM" id="MobiDB-lite"/>
    </source>
</evidence>
<dbReference type="CDD" id="cd00063">
    <property type="entry name" value="FN3"/>
    <property type="match status" value="1"/>
</dbReference>
<evidence type="ECO:0000313" key="3">
    <source>
        <dbReference type="Proteomes" id="UP000253987"/>
    </source>
</evidence>
<gene>
    <name evidence="2" type="ORF">DIT71_13915</name>
</gene>
<keyword evidence="3" id="KW-1185">Reference proteome</keyword>
<feature type="compositionally biased region" description="Low complexity" evidence="1">
    <location>
        <begin position="343"/>
        <end position="367"/>
    </location>
</feature>
<sequence>MGSEDSSTAAQSQSTNEPTVAIAGAAMKGVIQQGLVTANRLISDKDGYYAPHRQAAKPVLTADDGSYEWHLRGKADSWALVELQANDNTRMLCDVVPQCDQNGANPVAFGQPMALDSDFSLRGAGDLVTETINLTPLTHLAVALAERSADGFSPEALSASYGTVEGWFGLAAGSLRLPPPDLTRLEDADSVSADALQLAVANAAFLALVNDSARWDSISQVLNNVATQVTETGQISMMGDDTNVALADLIEVAAVQAAELQVTVDSSIVSQRLGLIKTRSVHHLKTIADVYEDSDTTVAETGETANDTTEDTSSDTTTDTVTDTTEDTTGSVEETAGTGGNTSGDTIADTDTGTGTDTSDTSTTETTEEVTIAANTALLSWTAPLTRENGVSLAMGEIAGFEVVYGTSAETLDQSIDIEDASVDKLLVEELTEGTWYFAIRTLDTDGNRSRLSEVVHKQI</sequence>
<feature type="compositionally biased region" description="Low complexity" evidence="1">
    <location>
        <begin position="314"/>
        <end position="335"/>
    </location>
</feature>
<comment type="caution">
    <text evidence="2">The sequence shown here is derived from an EMBL/GenBank/DDBJ whole genome shotgun (WGS) entry which is preliminary data.</text>
</comment>
<dbReference type="Gene3D" id="2.60.40.10">
    <property type="entry name" value="Immunoglobulins"/>
    <property type="match status" value="1"/>
</dbReference>
<dbReference type="RefSeq" id="WP_114614073.1">
    <property type="nucleotide sequence ID" value="NZ_QFWX01000006.1"/>
</dbReference>
<evidence type="ECO:0008006" key="4">
    <source>
        <dbReference type="Google" id="ProtNLM"/>
    </source>
</evidence>
<dbReference type="AlphaFoldDB" id="A0A2V3ZID9"/>